<keyword evidence="2" id="KW-0805">Transcription regulation</keyword>
<feature type="domain" description="HTH lysR-type" evidence="5">
    <location>
        <begin position="1"/>
        <end position="59"/>
    </location>
</feature>
<reference evidence="6 7" key="1">
    <citation type="journal article" date="2018" name="Environ. Microbiol.">
        <title>Genomes of ubiquitous marine and hypersaline Hydrogenovibrio, Thiomicrorhabdus and Thiomicrospira spp. encode a diversity of mechanisms to sustain chemolithoautotrophy in heterogeneous environments.</title>
        <authorList>
            <person name="Scott K.M."/>
            <person name="Williams J."/>
            <person name="Porter C.M.B."/>
            <person name="Russel S."/>
            <person name="Harmer T.L."/>
            <person name="Paul J.H."/>
            <person name="Antonen K.M."/>
            <person name="Bridges M.K."/>
            <person name="Camper G.J."/>
            <person name="Campla C.K."/>
            <person name="Casella L.G."/>
            <person name="Chase E."/>
            <person name="Conrad J.W."/>
            <person name="Cruz M.C."/>
            <person name="Dunlap D.S."/>
            <person name="Duran L."/>
            <person name="Fahsbender E.M."/>
            <person name="Goldsmith D.B."/>
            <person name="Keeley R.F."/>
            <person name="Kondoff M.R."/>
            <person name="Kussy B.I."/>
            <person name="Lane M.K."/>
            <person name="Lawler S."/>
            <person name="Leigh B.A."/>
            <person name="Lewis C."/>
            <person name="Lostal L.M."/>
            <person name="Marking D."/>
            <person name="Mancera P.A."/>
            <person name="McClenthan E.C."/>
            <person name="McIntyre E.A."/>
            <person name="Mine J.A."/>
            <person name="Modi S."/>
            <person name="Moore B.D."/>
            <person name="Morgan W.A."/>
            <person name="Nelson K.M."/>
            <person name="Nguyen K.N."/>
            <person name="Ogburn N."/>
            <person name="Parrino D.G."/>
            <person name="Pedapudi A.D."/>
            <person name="Pelham R.P."/>
            <person name="Preece A.M."/>
            <person name="Rampersad E.A."/>
            <person name="Richardson J.C."/>
            <person name="Rodgers C.M."/>
            <person name="Schaffer B.L."/>
            <person name="Sheridan N.E."/>
            <person name="Solone M.R."/>
            <person name="Staley Z.R."/>
            <person name="Tabuchi M."/>
            <person name="Waide R.J."/>
            <person name="Wanjugi P.W."/>
            <person name="Young S."/>
            <person name="Clum A."/>
            <person name="Daum C."/>
            <person name="Huntemann M."/>
            <person name="Ivanova N."/>
            <person name="Kyrpides N."/>
            <person name="Mikhailova N."/>
            <person name="Palaniappan K."/>
            <person name="Pillay M."/>
            <person name="Reddy T.B.K."/>
            <person name="Shapiro N."/>
            <person name="Stamatis D."/>
            <person name="Varghese N."/>
            <person name="Woyke T."/>
            <person name="Boden R."/>
            <person name="Freyermuth S.K."/>
            <person name="Kerfeld C.A."/>
        </authorList>
    </citation>
    <scope>NUCLEOTIDE SEQUENCE [LARGE SCALE GENOMIC DNA]</scope>
    <source>
        <strain evidence="6 7">JR-2</strain>
    </source>
</reference>
<dbReference type="EMBL" id="CP035033">
    <property type="protein sequence ID" value="QAB16175.1"/>
    <property type="molecule type" value="Genomic_DNA"/>
</dbReference>
<dbReference type="InterPro" id="IPR036390">
    <property type="entry name" value="WH_DNA-bd_sf"/>
</dbReference>
<evidence type="ECO:0000256" key="1">
    <source>
        <dbReference type="ARBA" id="ARBA00009437"/>
    </source>
</evidence>
<dbReference type="PANTHER" id="PTHR30537">
    <property type="entry name" value="HTH-TYPE TRANSCRIPTIONAL REGULATOR"/>
    <property type="match status" value="1"/>
</dbReference>
<evidence type="ECO:0000256" key="3">
    <source>
        <dbReference type="ARBA" id="ARBA00023125"/>
    </source>
</evidence>
<dbReference type="InterPro" id="IPR036388">
    <property type="entry name" value="WH-like_DNA-bd_sf"/>
</dbReference>
<dbReference type="CDD" id="cd08422">
    <property type="entry name" value="PBP2_CrgA_like"/>
    <property type="match status" value="1"/>
</dbReference>
<dbReference type="PROSITE" id="PS50931">
    <property type="entry name" value="HTH_LYSR"/>
    <property type="match status" value="1"/>
</dbReference>
<keyword evidence="3" id="KW-0238">DNA-binding</keyword>
<evidence type="ECO:0000313" key="6">
    <source>
        <dbReference type="EMBL" id="QAB16175.1"/>
    </source>
</evidence>
<sequence length="301" mass="33937">MGQLEDIQVFIRVVESGGIGKAADQLNLAKSAVSRRLADLEARLETKLIHRTTRKSSLTDAGQLYYQRALNVMDAVTEMNQVTREQKNNLEGSLRLALPLSFGLEHLSPLLDEFASQHPKLTMQIDFSDREVDLVEEGFDVAFRITDLKDSTSQARKITPIRFVLCASPDYLQQHGTPETVQDLKQHQVLRYGSKTAMSWLLVGPDGQEHHLNLDAKMFSNNGHFLLNMAKSGHGIVLQPTFIAWKALAKGELVPIMTDYEIPPVAAYAVYPQNRFLSQKARVLIDFLVERFGNNAYWDQL</sequence>
<comment type="similarity">
    <text evidence="1">Belongs to the LysR transcriptional regulatory family.</text>
</comment>
<dbReference type="InterPro" id="IPR005119">
    <property type="entry name" value="LysR_subst-bd"/>
</dbReference>
<gene>
    <name evidence="6" type="ORF">EPV75_11125</name>
</gene>
<dbReference type="Pfam" id="PF03466">
    <property type="entry name" value="LysR_substrate"/>
    <property type="match status" value="1"/>
</dbReference>
<keyword evidence="4" id="KW-0804">Transcription</keyword>
<proteinExistence type="inferred from homology"/>
<protein>
    <submittedName>
        <fullName evidence="6">LysR family transcriptional regulator</fullName>
    </submittedName>
</protein>
<dbReference type="GO" id="GO:0006351">
    <property type="term" value="P:DNA-templated transcription"/>
    <property type="evidence" value="ECO:0007669"/>
    <property type="project" value="TreeGrafter"/>
</dbReference>
<dbReference type="InterPro" id="IPR058163">
    <property type="entry name" value="LysR-type_TF_proteobact-type"/>
</dbReference>
<dbReference type="Gene3D" id="1.10.10.10">
    <property type="entry name" value="Winged helix-like DNA-binding domain superfamily/Winged helix DNA-binding domain"/>
    <property type="match status" value="1"/>
</dbReference>
<evidence type="ECO:0000259" key="5">
    <source>
        <dbReference type="PROSITE" id="PS50931"/>
    </source>
</evidence>
<keyword evidence="7" id="KW-1185">Reference proteome</keyword>
<dbReference type="KEGG" id="htr:EPV75_11125"/>
<evidence type="ECO:0000313" key="7">
    <source>
        <dbReference type="Proteomes" id="UP000285478"/>
    </source>
</evidence>
<dbReference type="FunFam" id="1.10.10.10:FF:000001">
    <property type="entry name" value="LysR family transcriptional regulator"/>
    <property type="match status" value="1"/>
</dbReference>
<dbReference type="FunFam" id="3.40.190.290:FF:000001">
    <property type="entry name" value="Transcriptional regulator, LysR family"/>
    <property type="match status" value="1"/>
</dbReference>
<dbReference type="SUPFAM" id="SSF46785">
    <property type="entry name" value="Winged helix' DNA-binding domain"/>
    <property type="match status" value="1"/>
</dbReference>
<dbReference type="Gene3D" id="3.40.190.290">
    <property type="match status" value="1"/>
</dbReference>
<dbReference type="SUPFAM" id="SSF53850">
    <property type="entry name" value="Periplasmic binding protein-like II"/>
    <property type="match status" value="1"/>
</dbReference>
<dbReference type="InterPro" id="IPR000847">
    <property type="entry name" value="LysR_HTH_N"/>
</dbReference>
<dbReference type="GO" id="GO:0003700">
    <property type="term" value="F:DNA-binding transcription factor activity"/>
    <property type="evidence" value="ECO:0007669"/>
    <property type="project" value="InterPro"/>
</dbReference>
<dbReference type="PANTHER" id="PTHR30537:SF5">
    <property type="entry name" value="HTH-TYPE TRANSCRIPTIONAL ACTIVATOR TTDR-RELATED"/>
    <property type="match status" value="1"/>
</dbReference>
<organism evidence="6 7">
    <name type="scientific">Hydrogenovibrio thermophilus</name>
    <dbReference type="NCBI Taxonomy" id="265883"/>
    <lineage>
        <taxon>Bacteria</taxon>
        <taxon>Pseudomonadati</taxon>
        <taxon>Pseudomonadota</taxon>
        <taxon>Gammaproteobacteria</taxon>
        <taxon>Thiotrichales</taxon>
        <taxon>Piscirickettsiaceae</taxon>
        <taxon>Hydrogenovibrio</taxon>
    </lineage>
</organism>
<dbReference type="GO" id="GO:0043565">
    <property type="term" value="F:sequence-specific DNA binding"/>
    <property type="evidence" value="ECO:0007669"/>
    <property type="project" value="TreeGrafter"/>
</dbReference>
<name>A0A410H5H6_9GAMM</name>
<evidence type="ECO:0000256" key="4">
    <source>
        <dbReference type="ARBA" id="ARBA00023163"/>
    </source>
</evidence>
<dbReference type="Pfam" id="PF00126">
    <property type="entry name" value="HTH_1"/>
    <property type="match status" value="1"/>
</dbReference>
<dbReference type="Proteomes" id="UP000285478">
    <property type="component" value="Chromosome"/>
</dbReference>
<dbReference type="RefSeq" id="WP_128385436.1">
    <property type="nucleotide sequence ID" value="NZ_CP035033.1"/>
</dbReference>
<evidence type="ECO:0000256" key="2">
    <source>
        <dbReference type="ARBA" id="ARBA00023015"/>
    </source>
</evidence>
<accession>A0A410H5H6</accession>
<dbReference type="AlphaFoldDB" id="A0A410H5H6"/>